<dbReference type="EMBL" id="SZYD01000008">
    <property type="protein sequence ID" value="KAD5508808.1"/>
    <property type="molecule type" value="Genomic_DNA"/>
</dbReference>
<dbReference type="OrthoDB" id="543212at2759"/>
<feature type="domain" description="Reverse transcriptase Ty1/copia-type" evidence="2">
    <location>
        <begin position="162"/>
        <end position="405"/>
    </location>
</feature>
<dbReference type="InterPro" id="IPR043502">
    <property type="entry name" value="DNA/RNA_pol_sf"/>
</dbReference>
<dbReference type="SUPFAM" id="SSF56672">
    <property type="entry name" value="DNA/RNA polymerases"/>
    <property type="match status" value="1"/>
</dbReference>
<feature type="region of interest" description="Disordered" evidence="1">
    <location>
        <begin position="1"/>
        <end position="109"/>
    </location>
</feature>
<dbReference type="PANTHER" id="PTHR11439">
    <property type="entry name" value="GAG-POL-RELATED RETROTRANSPOSON"/>
    <property type="match status" value="1"/>
</dbReference>
<evidence type="ECO:0000259" key="2">
    <source>
        <dbReference type="Pfam" id="PF07727"/>
    </source>
</evidence>
<dbReference type="InterPro" id="IPR013103">
    <property type="entry name" value="RVT_2"/>
</dbReference>
<comment type="caution">
    <text evidence="3">The sequence shown here is derived from an EMBL/GenBank/DDBJ whole genome shotgun (WGS) entry which is preliminary data.</text>
</comment>
<dbReference type="CDD" id="cd09272">
    <property type="entry name" value="RNase_HI_RT_Ty1"/>
    <property type="match status" value="1"/>
</dbReference>
<proteinExistence type="predicted"/>
<name>A0A5N6P0A7_9ASTR</name>
<sequence length="616" mass="69232">MDFIVQINHEDVESMQQNSGGATVAEQNKVPSVESASTATVSEPSSPLTASNNPIAAEFQPDFSNSSPSSSPESVVAARGPMLPRLSTDLEGPADPSNAEQETYDDSPIQGKKFLNEVLETPPFYYHDLLMMEEEPRCYTEAIREAKWKEAMNQEILSIERNNTWKLVDLPPGHQPIGLKWVFKVKKDANGAVTKHKARLAAKGYVQKFGIDFEEVFAPVARMETVRLLLALAAHFGWNVHHLDVKSAFLHGDLKEEVYVSQPEGFVKEGNEQQVYKLVKALYGLRQAPRAWNTRLDCTLKKFGFVRCKHEQAVYRKVTSNRLLLVGVYVDDMIVTGENQDDIAAFKRQMEACFEMSDLGLLHYYLGIEVNQGNQGISIKQSGYAVKLLKQAGLMECNATRFPMEPGLKLSKNDEGPNVDATEFRRLIGSLRYLTHSRPDLTFAVGYAQLIWEYTTKGMGASHLTGLVTAVTWLIRMMARAQPGWFFTSMVHPIAWNSQKQNTVALSSCEAEFMAAATQALWLRGLLSEITGWKEEAVTLRVDNQSAISLMKNPVFHGRSKHINTRYHFIRECIEKGEIKVEHISGKLQKADILTKALPRQKFEEMKELLGMKIIT</sequence>
<feature type="compositionally biased region" description="Polar residues" evidence="1">
    <location>
        <begin position="14"/>
        <end position="54"/>
    </location>
</feature>
<evidence type="ECO:0000313" key="3">
    <source>
        <dbReference type="EMBL" id="KAD5508808.1"/>
    </source>
</evidence>
<keyword evidence="4" id="KW-1185">Reference proteome</keyword>
<evidence type="ECO:0000313" key="4">
    <source>
        <dbReference type="Proteomes" id="UP000326396"/>
    </source>
</evidence>
<feature type="compositionally biased region" description="Low complexity" evidence="1">
    <location>
        <begin position="64"/>
        <end position="74"/>
    </location>
</feature>
<dbReference type="Pfam" id="PF07727">
    <property type="entry name" value="RVT_2"/>
    <property type="match status" value="1"/>
</dbReference>
<dbReference type="Proteomes" id="UP000326396">
    <property type="component" value="Linkage Group LG16"/>
</dbReference>
<dbReference type="AlphaFoldDB" id="A0A5N6P0A7"/>
<gene>
    <name evidence="3" type="ORF">E3N88_16511</name>
</gene>
<reference evidence="3 4" key="1">
    <citation type="submission" date="2019-05" db="EMBL/GenBank/DDBJ databases">
        <title>Mikania micrantha, genome provides insights into the molecular mechanism of rapid growth.</title>
        <authorList>
            <person name="Liu B."/>
        </authorList>
    </citation>
    <scope>NUCLEOTIDE SEQUENCE [LARGE SCALE GENOMIC DNA]</scope>
    <source>
        <strain evidence="3">NLD-2019</strain>
        <tissue evidence="3">Leaf</tissue>
    </source>
</reference>
<dbReference type="PANTHER" id="PTHR11439:SF515">
    <property type="entry name" value="GAG-POL POLYPROTEIN"/>
    <property type="match status" value="1"/>
</dbReference>
<evidence type="ECO:0000256" key="1">
    <source>
        <dbReference type="SAM" id="MobiDB-lite"/>
    </source>
</evidence>
<protein>
    <recommendedName>
        <fullName evidence="2">Reverse transcriptase Ty1/copia-type domain-containing protein</fullName>
    </recommendedName>
</protein>
<accession>A0A5N6P0A7</accession>
<organism evidence="3 4">
    <name type="scientific">Mikania micrantha</name>
    <name type="common">bitter vine</name>
    <dbReference type="NCBI Taxonomy" id="192012"/>
    <lineage>
        <taxon>Eukaryota</taxon>
        <taxon>Viridiplantae</taxon>
        <taxon>Streptophyta</taxon>
        <taxon>Embryophyta</taxon>
        <taxon>Tracheophyta</taxon>
        <taxon>Spermatophyta</taxon>
        <taxon>Magnoliopsida</taxon>
        <taxon>eudicotyledons</taxon>
        <taxon>Gunneridae</taxon>
        <taxon>Pentapetalae</taxon>
        <taxon>asterids</taxon>
        <taxon>campanulids</taxon>
        <taxon>Asterales</taxon>
        <taxon>Asteraceae</taxon>
        <taxon>Asteroideae</taxon>
        <taxon>Heliantheae alliance</taxon>
        <taxon>Eupatorieae</taxon>
        <taxon>Mikania</taxon>
    </lineage>
</organism>